<organism evidence="3 4">
    <name type="scientific">Helianthus annuus</name>
    <name type="common">Common sunflower</name>
    <dbReference type="NCBI Taxonomy" id="4232"/>
    <lineage>
        <taxon>Eukaryota</taxon>
        <taxon>Viridiplantae</taxon>
        <taxon>Streptophyta</taxon>
        <taxon>Embryophyta</taxon>
        <taxon>Tracheophyta</taxon>
        <taxon>Spermatophyta</taxon>
        <taxon>Magnoliopsida</taxon>
        <taxon>eudicotyledons</taxon>
        <taxon>Gunneridae</taxon>
        <taxon>Pentapetalae</taxon>
        <taxon>asterids</taxon>
        <taxon>campanulids</taxon>
        <taxon>Asterales</taxon>
        <taxon>Asteraceae</taxon>
        <taxon>Asteroideae</taxon>
        <taxon>Heliantheae alliance</taxon>
        <taxon>Heliantheae</taxon>
        <taxon>Helianthus</taxon>
    </lineage>
</organism>
<dbReference type="Gramene" id="mRNA:HanXRQr2_Chr12g0541831">
    <property type="protein sequence ID" value="CDS:HanXRQr2_Chr12g0541831.1"/>
    <property type="gene ID" value="HanXRQr2_Chr12g0541831"/>
</dbReference>
<dbReference type="Gramene" id="mRNA:HanXRQr2_Chr03g0088121">
    <property type="protein sequence ID" value="CDS:HanXRQr2_Chr03g0088121.1"/>
    <property type="gene ID" value="HanXRQr2_Chr03g0088121"/>
</dbReference>
<accession>A0A9K3NTH9</accession>
<feature type="region of interest" description="Disordered" evidence="1">
    <location>
        <begin position="1"/>
        <end position="23"/>
    </location>
</feature>
<proteinExistence type="predicted"/>
<name>A0A9K3NTH9_HELAN</name>
<dbReference type="Proteomes" id="UP000215914">
    <property type="component" value="Unassembled WGS sequence"/>
</dbReference>
<reference evidence="3" key="2">
    <citation type="submission" date="2020-06" db="EMBL/GenBank/DDBJ databases">
        <title>Helianthus annuus Genome sequencing and assembly Release 2.</title>
        <authorList>
            <person name="Gouzy J."/>
            <person name="Langlade N."/>
            <person name="Munos S."/>
        </authorList>
    </citation>
    <scope>NUCLEOTIDE SEQUENCE</scope>
    <source>
        <tissue evidence="3">Leaves</tissue>
    </source>
</reference>
<sequence length="67" mass="7770">MTRTSTHEMRERAETKSNDGSAAVVSDDVGFRVRVFIVLNLFPIWFEFGFQSWVWVGFGIGEDNNRR</sequence>
<feature type="compositionally biased region" description="Basic and acidic residues" evidence="1">
    <location>
        <begin position="1"/>
        <end position="17"/>
    </location>
</feature>
<evidence type="ECO:0000313" key="4">
    <source>
        <dbReference type="Proteomes" id="UP000215914"/>
    </source>
</evidence>
<evidence type="ECO:0000313" key="2">
    <source>
        <dbReference type="EMBL" id="KAF5777955.1"/>
    </source>
</evidence>
<dbReference type="AlphaFoldDB" id="A0A9K3NTH9"/>
<dbReference type="EMBL" id="MNCJ02000318">
    <property type="protein sequence ID" value="KAF5812587.1"/>
    <property type="molecule type" value="Genomic_DNA"/>
</dbReference>
<evidence type="ECO:0000256" key="1">
    <source>
        <dbReference type="SAM" id="MobiDB-lite"/>
    </source>
</evidence>
<evidence type="ECO:0000313" key="3">
    <source>
        <dbReference type="EMBL" id="KAF5812587.1"/>
    </source>
</evidence>
<reference evidence="3" key="1">
    <citation type="journal article" date="2017" name="Nature">
        <title>The sunflower genome provides insights into oil metabolism, flowering and Asterid evolution.</title>
        <authorList>
            <person name="Badouin H."/>
            <person name="Gouzy J."/>
            <person name="Grassa C.J."/>
            <person name="Murat F."/>
            <person name="Staton S.E."/>
            <person name="Cottret L."/>
            <person name="Lelandais-Briere C."/>
            <person name="Owens G.L."/>
            <person name="Carrere S."/>
            <person name="Mayjonade B."/>
            <person name="Legrand L."/>
            <person name="Gill N."/>
            <person name="Kane N.C."/>
            <person name="Bowers J.E."/>
            <person name="Hubner S."/>
            <person name="Bellec A."/>
            <person name="Berard A."/>
            <person name="Berges H."/>
            <person name="Blanchet N."/>
            <person name="Boniface M.C."/>
            <person name="Brunel D."/>
            <person name="Catrice O."/>
            <person name="Chaidir N."/>
            <person name="Claudel C."/>
            <person name="Donnadieu C."/>
            <person name="Faraut T."/>
            <person name="Fievet G."/>
            <person name="Helmstetter N."/>
            <person name="King M."/>
            <person name="Knapp S.J."/>
            <person name="Lai Z."/>
            <person name="Le Paslier M.C."/>
            <person name="Lippi Y."/>
            <person name="Lorenzon L."/>
            <person name="Mandel J.R."/>
            <person name="Marage G."/>
            <person name="Marchand G."/>
            <person name="Marquand E."/>
            <person name="Bret-Mestries E."/>
            <person name="Morien E."/>
            <person name="Nambeesan S."/>
            <person name="Nguyen T."/>
            <person name="Pegot-Espagnet P."/>
            <person name="Pouilly N."/>
            <person name="Raftis F."/>
            <person name="Sallet E."/>
            <person name="Schiex T."/>
            <person name="Thomas J."/>
            <person name="Vandecasteele C."/>
            <person name="Vares D."/>
            <person name="Vear F."/>
            <person name="Vautrin S."/>
            <person name="Crespi M."/>
            <person name="Mangin B."/>
            <person name="Burke J.M."/>
            <person name="Salse J."/>
            <person name="Munos S."/>
            <person name="Vincourt P."/>
            <person name="Rieseberg L.H."/>
            <person name="Langlade N.B."/>
        </authorList>
    </citation>
    <scope>NUCLEOTIDE SEQUENCE</scope>
    <source>
        <tissue evidence="3">Leaves</tissue>
    </source>
</reference>
<comment type="caution">
    <text evidence="3">The sequence shown here is derived from an EMBL/GenBank/DDBJ whole genome shotgun (WGS) entry which is preliminary data.</text>
</comment>
<dbReference type="EMBL" id="MNCJ02000327">
    <property type="protein sequence ID" value="KAF5777955.1"/>
    <property type="molecule type" value="Genomic_DNA"/>
</dbReference>
<gene>
    <name evidence="3" type="ORF">HanXRQr2_Chr03g0088121</name>
    <name evidence="2" type="ORF">HanXRQr2_Chr12g0541831</name>
</gene>
<protein>
    <submittedName>
        <fullName evidence="3">Uncharacterized protein</fullName>
    </submittedName>
</protein>
<keyword evidence="4" id="KW-1185">Reference proteome</keyword>